<sequence length="54" mass="6146">MGSHIPHKQENCRSPDDLAGWAAVIVFFYFFRERKEFGSSSGIEVLPVLKGDYL</sequence>
<evidence type="ECO:0000313" key="1">
    <source>
        <dbReference type="EMBL" id="MET3749491.1"/>
    </source>
</evidence>
<gene>
    <name evidence="1" type="ORF">ABID24_000718</name>
</gene>
<comment type="caution">
    <text evidence="1">The sequence shown here is derived from an EMBL/GenBank/DDBJ whole genome shotgun (WGS) entry which is preliminary data.</text>
</comment>
<dbReference type="EMBL" id="JBEPMJ010000003">
    <property type="protein sequence ID" value="MET3749491.1"/>
    <property type="molecule type" value="Genomic_DNA"/>
</dbReference>
<dbReference type="RefSeq" id="WP_178709247.1">
    <property type="nucleotide sequence ID" value="NZ_BAABXP010000001.1"/>
</dbReference>
<protein>
    <submittedName>
        <fullName evidence="1">Uncharacterized protein</fullName>
    </submittedName>
</protein>
<proteinExistence type="predicted"/>
<name>A0ABV2LZ64_9FIRM</name>
<dbReference type="Proteomes" id="UP001549106">
    <property type="component" value="Unassembled WGS sequence"/>
</dbReference>
<keyword evidence="2" id="KW-1185">Reference proteome</keyword>
<accession>A0ABV2LZ64</accession>
<reference evidence="1 2" key="1">
    <citation type="submission" date="2024-06" db="EMBL/GenBank/DDBJ databases">
        <title>Genomic Encyclopedia of Type Strains, Phase IV (KMG-IV): sequencing the most valuable type-strain genomes for metagenomic binning, comparative biology and taxonomic classification.</title>
        <authorList>
            <person name="Goeker M."/>
        </authorList>
    </citation>
    <scope>NUCLEOTIDE SEQUENCE [LARGE SCALE GENOMIC DNA]</scope>
    <source>
        <strain evidence="1 2">DSM 29492</strain>
    </source>
</reference>
<evidence type="ECO:0000313" key="2">
    <source>
        <dbReference type="Proteomes" id="UP001549106"/>
    </source>
</evidence>
<organism evidence="1 2">
    <name type="scientific">Blautia caecimuris</name>
    <dbReference type="NCBI Taxonomy" id="1796615"/>
    <lineage>
        <taxon>Bacteria</taxon>
        <taxon>Bacillati</taxon>
        <taxon>Bacillota</taxon>
        <taxon>Clostridia</taxon>
        <taxon>Lachnospirales</taxon>
        <taxon>Lachnospiraceae</taxon>
        <taxon>Blautia</taxon>
    </lineage>
</organism>